<protein>
    <submittedName>
        <fullName evidence="1">Uncharacterized protein</fullName>
    </submittedName>
</protein>
<dbReference type="VEuPathDB" id="FungiDB:FUN_017105"/>
<reference evidence="1 2" key="2">
    <citation type="submission" date="2017-10" db="EMBL/GenBank/DDBJ databases">
        <title>Extensive intraspecific genome diversity in a model arbuscular mycorrhizal fungus.</title>
        <authorList>
            <person name="Chen E.C.H."/>
            <person name="Morin E."/>
            <person name="Baudet D."/>
            <person name="Noel J."/>
            <person name="Ndikumana S."/>
            <person name="Charron P."/>
            <person name="St-Onge C."/>
            <person name="Giorgi J."/>
            <person name="Grigoriev I.V."/>
            <person name="Roux C."/>
            <person name="Martin F.M."/>
            <person name="Corradi N."/>
        </authorList>
    </citation>
    <scope>NUCLEOTIDE SEQUENCE [LARGE SCALE GENOMIC DNA]</scope>
    <source>
        <strain evidence="1 2">C2</strain>
    </source>
</reference>
<organism evidence="1 2">
    <name type="scientific">Rhizophagus irregularis</name>
    <dbReference type="NCBI Taxonomy" id="588596"/>
    <lineage>
        <taxon>Eukaryota</taxon>
        <taxon>Fungi</taxon>
        <taxon>Fungi incertae sedis</taxon>
        <taxon>Mucoromycota</taxon>
        <taxon>Glomeromycotina</taxon>
        <taxon>Glomeromycetes</taxon>
        <taxon>Glomerales</taxon>
        <taxon>Glomeraceae</taxon>
        <taxon>Rhizophagus</taxon>
    </lineage>
</organism>
<evidence type="ECO:0000313" key="2">
    <source>
        <dbReference type="Proteomes" id="UP000233469"/>
    </source>
</evidence>
<name>A0A2N1N334_9GLOM</name>
<evidence type="ECO:0000313" key="1">
    <source>
        <dbReference type="EMBL" id="PKK68286.1"/>
    </source>
</evidence>
<dbReference type="AlphaFoldDB" id="A0A2N1N334"/>
<dbReference type="Proteomes" id="UP000233469">
    <property type="component" value="Unassembled WGS sequence"/>
</dbReference>
<comment type="caution">
    <text evidence="1">The sequence shown here is derived from an EMBL/GenBank/DDBJ whole genome shotgun (WGS) entry which is preliminary data.</text>
</comment>
<proteinExistence type="predicted"/>
<sequence length="133" mass="15151">MYTSYTSRLNEFKNRDLILKSSFVEAFSSEQGNINEMWNDDNINYDCLEKLAALGKSTENVGRAIEQYNKLNGDVLSFLEEVIKELESMEALTIYKDVISDFFVDVRTGVGAGVWDKAESAINKKAQIRKSKF</sequence>
<dbReference type="EMBL" id="LLXL01000858">
    <property type="protein sequence ID" value="PKK68286.1"/>
    <property type="molecule type" value="Genomic_DNA"/>
</dbReference>
<gene>
    <name evidence="1" type="ORF">RhiirC2_782446</name>
</gene>
<reference evidence="1 2" key="1">
    <citation type="submission" date="2016-04" db="EMBL/GenBank/DDBJ databases">
        <title>Genome analyses suggest a sexual origin of heterokaryosis in a supposedly ancient asexual fungus.</title>
        <authorList>
            <person name="Ropars J."/>
            <person name="Sedzielewska K."/>
            <person name="Noel J."/>
            <person name="Charron P."/>
            <person name="Farinelli L."/>
            <person name="Marton T."/>
            <person name="Kruger M."/>
            <person name="Pelin A."/>
            <person name="Brachmann A."/>
            <person name="Corradi N."/>
        </authorList>
    </citation>
    <scope>NUCLEOTIDE SEQUENCE [LARGE SCALE GENOMIC DNA]</scope>
    <source>
        <strain evidence="1 2">C2</strain>
    </source>
</reference>
<accession>A0A2N1N334</accession>
<dbReference type="VEuPathDB" id="FungiDB:RhiirA1_391306"/>
<dbReference type="OrthoDB" id="2364638at2759"/>